<evidence type="ECO:0000313" key="9">
    <source>
        <dbReference type="EMBL" id="KAL0567556.1"/>
    </source>
</evidence>
<dbReference type="PANTHER" id="PTHR46300:SF7">
    <property type="entry name" value="P450, PUTATIVE (EUROFUNG)-RELATED"/>
    <property type="match status" value="1"/>
</dbReference>
<keyword evidence="4" id="KW-0349">Heme</keyword>
<evidence type="ECO:0000256" key="8">
    <source>
        <dbReference type="ARBA" id="ARBA00023033"/>
    </source>
</evidence>
<keyword evidence="8" id="KW-0503">Monooxygenase</keyword>
<evidence type="ECO:0000256" key="6">
    <source>
        <dbReference type="ARBA" id="ARBA00023002"/>
    </source>
</evidence>
<protein>
    <recommendedName>
        <fullName evidence="11">Cytochrome P450</fullName>
    </recommendedName>
</protein>
<dbReference type="InterPro" id="IPR050364">
    <property type="entry name" value="Cytochrome_P450_fung"/>
</dbReference>
<evidence type="ECO:0000256" key="7">
    <source>
        <dbReference type="ARBA" id="ARBA00023004"/>
    </source>
</evidence>
<gene>
    <name evidence="9" type="ORF">V5O48_014442</name>
</gene>
<evidence type="ECO:0000256" key="1">
    <source>
        <dbReference type="ARBA" id="ARBA00001971"/>
    </source>
</evidence>
<evidence type="ECO:0000256" key="5">
    <source>
        <dbReference type="ARBA" id="ARBA00022723"/>
    </source>
</evidence>
<dbReference type="PRINTS" id="PR00463">
    <property type="entry name" value="EP450I"/>
</dbReference>
<keyword evidence="7" id="KW-0408">Iron</keyword>
<evidence type="ECO:0000313" key="10">
    <source>
        <dbReference type="Proteomes" id="UP001465976"/>
    </source>
</evidence>
<name>A0ABR3EXA3_9AGAR</name>
<dbReference type="Gene3D" id="1.10.630.10">
    <property type="entry name" value="Cytochrome P450"/>
    <property type="match status" value="1"/>
</dbReference>
<proteinExistence type="inferred from homology"/>
<accession>A0ABR3EXA3</accession>
<evidence type="ECO:0000256" key="3">
    <source>
        <dbReference type="ARBA" id="ARBA00010617"/>
    </source>
</evidence>
<dbReference type="Pfam" id="PF00067">
    <property type="entry name" value="p450"/>
    <property type="match status" value="1"/>
</dbReference>
<sequence length="234" mass="26206">MGWGWDLRRNVPEFRAVQEAAAKSLLQKLVTSPEGYYDHVKHLSGAIILKLVYGYTLQTENDPYMALAAKAMEGLRQVVNHGSFVVDYLPILKLLPSWFPGADFKRKAKAWAPSAEEVKEIPWQWMKKAKLDGTGLPAFASENLDKFPDDLKMEEVVKNCAAIAYLAGSDTTVAMILSFILAMTLYPAVQERAQAELDEKVGSSRLPDFGDREKLPFIEAVLAETLRWHPVVPL</sequence>
<keyword evidence="10" id="KW-1185">Reference proteome</keyword>
<feature type="non-terminal residue" evidence="9">
    <location>
        <position position="234"/>
    </location>
</feature>
<dbReference type="InterPro" id="IPR002401">
    <property type="entry name" value="Cyt_P450_E_grp-I"/>
</dbReference>
<evidence type="ECO:0000256" key="2">
    <source>
        <dbReference type="ARBA" id="ARBA00005179"/>
    </source>
</evidence>
<keyword evidence="6" id="KW-0560">Oxidoreductase</keyword>
<dbReference type="PANTHER" id="PTHR46300">
    <property type="entry name" value="P450, PUTATIVE (EUROFUNG)-RELATED-RELATED"/>
    <property type="match status" value="1"/>
</dbReference>
<keyword evidence="5" id="KW-0479">Metal-binding</keyword>
<dbReference type="EMBL" id="JBAHYK010001558">
    <property type="protein sequence ID" value="KAL0567556.1"/>
    <property type="molecule type" value="Genomic_DNA"/>
</dbReference>
<dbReference type="Proteomes" id="UP001465976">
    <property type="component" value="Unassembled WGS sequence"/>
</dbReference>
<comment type="similarity">
    <text evidence="3">Belongs to the cytochrome P450 family.</text>
</comment>
<comment type="caution">
    <text evidence="9">The sequence shown here is derived from an EMBL/GenBank/DDBJ whole genome shotgun (WGS) entry which is preliminary data.</text>
</comment>
<dbReference type="InterPro" id="IPR001128">
    <property type="entry name" value="Cyt_P450"/>
</dbReference>
<organism evidence="9 10">
    <name type="scientific">Marasmius crinis-equi</name>
    <dbReference type="NCBI Taxonomy" id="585013"/>
    <lineage>
        <taxon>Eukaryota</taxon>
        <taxon>Fungi</taxon>
        <taxon>Dikarya</taxon>
        <taxon>Basidiomycota</taxon>
        <taxon>Agaricomycotina</taxon>
        <taxon>Agaricomycetes</taxon>
        <taxon>Agaricomycetidae</taxon>
        <taxon>Agaricales</taxon>
        <taxon>Marasmiineae</taxon>
        <taxon>Marasmiaceae</taxon>
        <taxon>Marasmius</taxon>
    </lineage>
</organism>
<dbReference type="InterPro" id="IPR036396">
    <property type="entry name" value="Cyt_P450_sf"/>
</dbReference>
<evidence type="ECO:0008006" key="11">
    <source>
        <dbReference type="Google" id="ProtNLM"/>
    </source>
</evidence>
<reference evidence="9 10" key="1">
    <citation type="submission" date="2024-02" db="EMBL/GenBank/DDBJ databases">
        <title>A draft genome for the cacao thread blight pathogen Marasmius crinis-equi.</title>
        <authorList>
            <person name="Cohen S.P."/>
            <person name="Baruah I.K."/>
            <person name="Amoako-Attah I."/>
            <person name="Bukari Y."/>
            <person name="Meinhardt L.W."/>
            <person name="Bailey B.A."/>
        </authorList>
    </citation>
    <scope>NUCLEOTIDE SEQUENCE [LARGE SCALE GENOMIC DNA]</scope>
    <source>
        <strain evidence="9 10">GH-76</strain>
    </source>
</reference>
<comment type="pathway">
    <text evidence="2">Secondary metabolite biosynthesis.</text>
</comment>
<evidence type="ECO:0000256" key="4">
    <source>
        <dbReference type="ARBA" id="ARBA00022617"/>
    </source>
</evidence>
<comment type="cofactor">
    <cofactor evidence="1">
        <name>heme</name>
        <dbReference type="ChEBI" id="CHEBI:30413"/>
    </cofactor>
</comment>
<dbReference type="SUPFAM" id="SSF48264">
    <property type="entry name" value="Cytochrome P450"/>
    <property type="match status" value="1"/>
</dbReference>